<gene>
    <name evidence="3" type="ORF">QJ521_01275</name>
</gene>
<dbReference type="SUPFAM" id="SSF55729">
    <property type="entry name" value="Acyl-CoA N-acyltransferases (Nat)"/>
    <property type="match status" value="1"/>
</dbReference>
<sequence length="204" mass="24061">MENFYEILGYVASFIVLVSLLMSSVKRLRWINLFGSLVFAVYGFLIGAIPVGVMNTGIAMINVYYLFQMYTKKDYFTLIEMKKDTEYFKYFMSFYRDNMKSFMNVDDHLEDDQYLKLFILRNTVPAGVVVGEYEDKHTLKILIDYVTPTYRDFKVGQFLYEDKKDFFSKLGVKKLTTHPGNIKHQAYLKKMGFIENNNVFIKEI</sequence>
<feature type="transmembrane region" description="Helical" evidence="1">
    <location>
        <begin position="7"/>
        <end position="25"/>
    </location>
</feature>
<keyword evidence="4" id="KW-1185">Reference proteome</keyword>
<proteinExistence type="predicted"/>
<accession>A0AAW6U8A2</accession>
<evidence type="ECO:0000313" key="3">
    <source>
        <dbReference type="EMBL" id="MDI6452179.1"/>
    </source>
</evidence>
<dbReference type="Pfam" id="PF00583">
    <property type="entry name" value="Acetyltransf_1"/>
    <property type="match status" value="1"/>
</dbReference>
<keyword evidence="1" id="KW-1133">Transmembrane helix</keyword>
<evidence type="ECO:0000256" key="1">
    <source>
        <dbReference type="SAM" id="Phobius"/>
    </source>
</evidence>
<keyword evidence="1" id="KW-0472">Membrane</keyword>
<feature type="transmembrane region" description="Helical" evidence="1">
    <location>
        <begin position="37"/>
        <end position="67"/>
    </location>
</feature>
<evidence type="ECO:0000259" key="2">
    <source>
        <dbReference type="PROSITE" id="PS51186"/>
    </source>
</evidence>
<dbReference type="Proteomes" id="UP001431532">
    <property type="component" value="Unassembled WGS sequence"/>
</dbReference>
<dbReference type="InterPro" id="IPR016181">
    <property type="entry name" value="Acyl_CoA_acyltransferase"/>
</dbReference>
<dbReference type="AlphaFoldDB" id="A0AAW6U8A2"/>
<dbReference type="GO" id="GO:0016747">
    <property type="term" value="F:acyltransferase activity, transferring groups other than amino-acyl groups"/>
    <property type="evidence" value="ECO:0007669"/>
    <property type="project" value="InterPro"/>
</dbReference>
<dbReference type="EMBL" id="JASCXW010000002">
    <property type="protein sequence ID" value="MDI6452179.1"/>
    <property type="molecule type" value="Genomic_DNA"/>
</dbReference>
<feature type="domain" description="N-acetyltransferase" evidence="2">
    <location>
        <begin position="79"/>
        <end position="204"/>
    </location>
</feature>
<organism evidence="3 4">
    <name type="scientific">Peloplasma aerotolerans</name>
    <dbReference type="NCBI Taxonomy" id="3044389"/>
    <lineage>
        <taxon>Bacteria</taxon>
        <taxon>Bacillati</taxon>
        <taxon>Mycoplasmatota</taxon>
        <taxon>Mollicutes</taxon>
        <taxon>Acholeplasmatales</taxon>
        <taxon>Acholeplasmataceae</taxon>
        <taxon>Peloplasma</taxon>
    </lineage>
</organism>
<keyword evidence="1" id="KW-0812">Transmembrane</keyword>
<protein>
    <recommendedName>
        <fullName evidence="2">N-acetyltransferase domain-containing protein</fullName>
    </recommendedName>
</protein>
<dbReference type="PROSITE" id="PS51186">
    <property type="entry name" value="GNAT"/>
    <property type="match status" value="1"/>
</dbReference>
<reference evidence="3" key="1">
    <citation type="submission" date="2023-05" db="EMBL/GenBank/DDBJ databases">
        <title>Mariniplasma microaerophilum sp. nov., a novel anaerobic mollicute isolated from terrestrial mud volcano, Taman Peninsula, Russia.</title>
        <authorList>
            <person name="Khomyakova M.A."/>
            <person name="Merkel A.Y."/>
            <person name="Slobodkin A.I."/>
        </authorList>
    </citation>
    <scope>NUCLEOTIDE SEQUENCE</scope>
    <source>
        <strain evidence="3">M4Ah</strain>
    </source>
</reference>
<dbReference type="RefSeq" id="WP_282838594.1">
    <property type="nucleotide sequence ID" value="NZ_JASCXW010000002.1"/>
</dbReference>
<name>A0AAW6U8A2_9MOLU</name>
<evidence type="ECO:0000313" key="4">
    <source>
        <dbReference type="Proteomes" id="UP001431532"/>
    </source>
</evidence>
<dbReference type="InterPro" id="IPR000182">
    <property type="entry name" value="GNAT_dom"/>
</dbReference>
<comment type="caution">
    <text evidence="3">The sequence shown here is derived from an EMBL/GenBank/DDBJ whole genome shotgun (WGS) entry which is preliminary data.</text>
</comment>
<dbReference type="Gene3D" id="3.40.630.30">
    <property type="match status" value="1"/>
</dbReference>